<keyword evidence="3" id="KW-0863">Zinc-finger</keyword>
<dbReference type="Ensembl" id="ENSACIT00000021675.1">
    <property type="protein sequence ID" value="ENSACIP00000021126.1"/>
    <property type="gene ID" value="ENSACIG00000016368.1"/>
</dbReference>
<evidence type="ECO:0000313" key="11">
    <source>
        <dbReference type="Proteomes" id="UP000261340"/>
    </source>
</evidence>
<evidence type="ECO:0000313" key="10">
    <source>
        <dbReference type="Ensembl" id="ENSACIP00000021126.1"/>
    </source>
</evidence>
<feature type="compositionally biased region" description="Polar residues" evidence="7">
    <location>
        <begin position="809"/>
        <end position="823"/>
    </location>
</feature>
<evidence type="ECO:0000256" key="4">
    <source>
        <dbReference type="ARBA" id="ARBA00022833"/>
    </source>
</evidence>
<dbReference type="Pfam" id="PF12874">
    <property type="entry name" value="zf-met"/>
    <property type="match status" value="1"/>
</dbReference>
<evidence type="ECO:0000256" key="7">
    <source>
        <dbReference type="SAM" id="MobiDB-lite"/>
    </source>
</evidence>
<dbReference type="InterPro" id="IPR012677">
    <property type="entry name" value="Nucleotide-bd_a/b_plait_sf"/>
</dbReference>
<dbReference type="SUPFAM" id="SSF57667">
    <property type="entry name" value="beta-beta-alpha zinc fingers"/>
    <property type="match status" value="1"/>
</dbReference>
<feature type="compositionally biased region" description="Basic and acidic residues" evidence="7">
    <location>
        <begin position="601"/>
        <end position="645"/>
    </location>
</feature>
<dbReference type="SMART" id="SM00355">
    <property type="entry name" value="ZnF_C2H2"/>
    <property type="match status" value="2"/>
</dbReference>
<name>A0A3Q0SDD1_AMPCI</name>
<feature type="compositionally biased region" description="Polar residues" evidence="7">
    <location>
        <begin position="591"/>
        <end position="600"/>
    </location>
</feature>
<evidence type="ECO:0000256" key="2">
    <source>
        <dbReference type="ARBA" id="ARBA00022723"/>
    </source>
</evidence>
<evidence type="ECO:0000259" key="8">
    <source>
        <dbReference type="PROSITE" id="PS50102"/>
    </source>
</evidence>
<feature type="compositionally biased region" description="Basic and acidic residues" evidence="7">
    <location>
        <begin position="791"/>
        <end position="808"/>
    </location>
</feature>
<accession>A0A3Q0SDD1</accession>
<reference evidence="10" key="1">
    <citation type="submission" date="2025-08" db="UniProtKB">
        <authorList>
            <consortium name="Ensembl"/>
        </authorList>
    </citation>
    <scope>IDENTIFICATION</scope>
</reference>
<proteinExistence type="predicted"/>
<dbReference type="InterPro" id="IPR000504">
    <property type="entry name" value="RRM_dom"/>
</dbReference>
<evidence type="ECO:0000256" key="6">
    <source>
        <dbReference type="PROSITE-ProRule" id="PRU00176"/>
    </source>
</evidence>
<dbReference type="STRING" id="61819.ENSACIP00000021126"/>
<evidence type="ECO:0000256" key="1">
    <source>
        <dbReference type="ARBA" id="ARBA00004123"/>
    </source>
</evidence>
<sequence>APKPLQAQLTLHRLKLAQEGNTAAAAASVLNQVLSNVNMSQPLFNQLRTSSMVGSQQSAFPTGVLGFSSSNSPLGALVGGGFNQNPGNVRLNHPCGGGTMGQQGAEYGKKCGSTYPSDTDRRLQYNLVGAASAALATAGDGPSTVMSTQAKNMTNAGLQRDFYGQDIQVQQAGFGEQKMNVFNSMGHKEQWKGHANLSHTGKVDVVSNPPPAWTTAGQPVQPRIELYNPEEPTPDPKLNCSSAAASSFDSSGMQGLGVYHRLHGKEDASGTRTLQPYQVNDYHAVTPTQLPHQCSICDKKVYNLKDWDQHVKGKLHLQNRMLYANESMFKQTQLLKACIFSYSQPFPIRKASAGRVIHICNLPEGSCTENDVINLGLPFGKVTNYILMRSTHQAFLEMAYVEAAHAMVQYYQLTPAMINNQKLLIRMSKRYKELQLKKPGKDVQSIIQDITSQRERDEMQHYMPERARSRSPISHSLSPHSHSPSFTSCSSAHSPQGAPCRGPERGFDGLGPHRGSWEWSSHLRKGEDERERDDPWRNGSSVDDDRPNGRADRRKIYQKSLDHLSLRFADERGGGGEGMRGSRDWHPRGSPQGSSFNSYRNNEDDFYKEQVYKSDKLLRPPYQRHDAKPKRKDGGDYHTRSRHSETNMTNEPLCRTPENKRQSSPGGGRSKKTSRRYTATEKKEREKAAENTVSNFCKIHCYFSPQISKTKEEKDWESCDDTDEECWYPKNMEELVTVDEVGGEDDSIIEPDLSELEELTSCPKDSAVEQSVEERKSPSTSSLEVQQTFNDKSKTEKSCGDAKEEDQKTNPVTSELPASNLSECPSEELKAALEETRLEDSEVTNNGPPGGPMENHVCVSEDSKTPDVGQVTEVVNNGVQHKDNIHKKGKFSVHRRNKCLFLIFINNYHCESPSFVRQLNFNYCFSCLIGVEFVVPRSGFYCKLCGLFYTSEETAKTAHCRSTVHYRNLQKYLSQLAEVSLSGVL</sequence>
<dbReference type="PROSITE" id="PS00028">
    <property type="entry name" value="ZINC_FINGER_C2H2_1"/>
    <property type="match status" value="1"/>
</dbReference>
<feature type="domain" description="RRM" evidence="8">
    <location>
        <begin position="355"/>
        <end position="430"/>
    </location>
</feature>
<dbReference type="SMART" id="SM00360">
    <property type="entry name" value="RRM"/>
    <property type="match status" value="1"/>
</dbReference>
<dbReference type="GO" id="GO:0008270">
    <property type="term" value="F:zinc ion binding"/>
    <property type="evidence" value="ECO:0007669"/>
    <property type="project" value="UniProtKB-KW"/>
</dbReference>
<feature type="region of interest" description="Disordered" evidence="7">
    <location>
        <begin position="451"/>
        <end position="551"/>
    </location>
</feature>
<dbReference type="InterPro" id="IPR034790">
    <property type="entry name" value="RBM20_RRM"/>
</dbReference>
<feature type="compositionally biased region" description="Basic and acidic residues" evidence="7">
    <location>
        <begin position="452"/>
        <end position="468"/>
    </location>
</feature>
<feature type="compositionally biased region" description="Basic and acidic residues" evidence="7">
    <location>
        <begin position="524"/>
        <end position="536"/>
    </location>
</feature>
<feature type="region of interest" description="Disordered" evidence="7">
    <location>
        <begin position="567"/>
        <end position="689"/>
    </location>
</feature>
<evidence type="ECO:0000259" key="9">
    <source>
        <dbReference type="PROSITE" id="PS50171"/>
    </source>
</evidence>
<dbReference type="InterPro" id="IPR003604">
    <property type="entry name" value="Matrin/U1-like-C_Znf_C2H2"/>
</dbReference>
<evidence type="ECO:0000256" key="3">
    <source>
        <dbReference type="ARBA" id="ARBA00022771"/>
    </source>
</evidence>
<keyword evidence="5" id="KW-0539">Nucleus</keyword>
<dbReference type="Proteomes" id="UP000261340">
    <property type="component" value="Unplaced"/>
</dbReference>
<feature type="region of interest" description="Disordered" evidence="7">
    <location>
        <begin position="755"/>
        <end position="825"/>
    </location>
</feature>
<dbReference type="PANTHER" id="PTHR15592">
    <property type="entry name" value="MATRIN 3/NUCLEAR PROTEIN 220-RELATED"/>
    <property type="match status" value="1"/>
</dbReference>
<keyword evidence="2" id="KW-0479">Metal-binding</keyword>
<dbReference type="GO" id="GO:0003723">
    <property type="term" value="F:RNA binding"/>
    <property type="evidence" value="ECO:0007669"/>
    <property type="project" value="UniProtKB-UniRule"/>
</dbReference>
<feature type="compositionally biased region" description="Polar residues" evidence="7">
    <location>
        <begin position="778"/>
        <end position="790"/>
    </location>
</feature>
<dbReference type="GO" id="GO:0005634">
    <property type="term" value="C:nucleus"/>
    <property type="evidence" value="ECO:0007669"/>
    <property type="project" value="UniProtKB-SubCell"/>
</dbReference>
<dbReference type="SMART" id="SM00451">
    <property type="entry name" value="ZnF_U1"/>
    <property type="match status" value="2"/>
</dbReference>
<dbReference type="SUPFAM" id="SSF54928">
    <property type="entry name" value="RNA-binding domain, RBD"/>
    <property type="match status" value="1"/>
</dbReference>
<feature type="compositionally biased region" description="Low complexity" evidence="7">
    <location>
        <begin position="470"/>
        <end position="495"/>
    </location>
</feature>
<dbReference type="InterPro" id="IPR013087">
    <property type="entry name" value="Znf_C2H2_type"/>
</dbReference>
<dbReference type="CDD" id="cd12685">
    <property type="entry name" value="RRM_RBM20"/>
    <property type="match status" value="1"/>
</dbReference>
<dbReference type="Gene3D" id="3.30.70.330">
    <property type="match status" value="1"/>
</dbReference>
<dbReference type="InterPro" id="IPR000690">
    <property type="entry name" value="Matrin/U1-C_Znf_C2H2"/>
</dbReference>
<keyword evidence="6" id="KW-0694">RNA-binding</keyword>
<dbReference type="AlphaFoldDB" id="A0A3Q0SDD1"/>
<keyword evidence="4" id="KW-0862">Zinc</keyword>
<evidence type="ECO:0000256" key="5">
    <source>
        <dbReference type="ARBA" id="ARBA00023242"/>
    </source>
</evidence>
<feature type="compositionally biased region" description="Basic and acidic residues" evidence="7">
    <location>
        <begin position="567"/>
        <end position="587"/>
    </location>
</feature>
<dbReference type="PROSITE" id="PS50102">
    <property type="entry name" value="RRM"/>
    <property type="match status" value="1"/>
</dbReference>
<comment type="subcellular location">
    <subcellularLocation>
        <location evidence="1">Nucleus</location>
    </subcellularLocation>
</comment>
<dbReference type="InterPro" id="IPR036236">
    <property type="entry name" value="Znf_C2H2_sf"/>
</dbReference>
<protein>
    <submittedName>
        <fullName evidence="10">RNA binding motif protein 20</fullName>
    </submittedName>
</protein>
<dbReference type="GeneTree" id="ENSGT01030000234642"/>
<organism evidence="10 11">
    <name type="scientific">Amphilophus citrinellus</name>
    <name type="common">Midas cichlid</name>
    <name type="synonym">Cichlasoma citrinellum</name>
    <dbReference type="NCBI Taxonomy" id="61819"/>
    <lineage>
        <taxon>Eukaryota</taxon>
        <taxon>Metazoa</taxon>
        <taxon>Chordata</taxon>
        <taxon>Craniata</taxon>
        <taxon>Vertebrata</taxon>
        <taxon>Euteleostomi</taxon>
        <taxon>Actinopterygii</taxon>
        <taxon>Neopterygii</taxon>
        <taxon>Teleostei</taxon>
        <taxon>Neoteleostei</taxon>
        <taxon>Acanthomorphata</taxon>
        <taxon>Ovalentaria</taxon>
        <taxon>Cichlomorphae</taxon>
        <taxon>Cichliformes</taxon>
        <taxon>Cichlidae</taxon>
        <taxon>New World cichlids</taxon>
        <taxon>Cichlasomatinae</taxon>
        <taxon>Heroini</taxon>
        <taxon>Amphilophus</taxon>
    </lineage>
</organism>
<feature type="domain" description="Matrin-type" evidence="9">
    <location>
        <begin position="940"/>
        <end position="971"/>
    </location>
</feature>
<reference evidence="10" key="2">
    <citation type="submission" date="2025-09" db="UniProtKB">
        <authorList>
            <consortium name="Ensembl"/>
        </authorList>
    </citation>
    <scope>IDENTIFICATION</scope>
</reference>
<dbReference type="InterPro" id="IPR035979">
    <property type="entry name" value="RBD_domain_sf"/>
</dbReference>
<feature type="compositionally biased region" description="Basic and acidic residues" evidence="7">
    <location>
        <begin position="678"/>
        <end position="689"/>
    </location>
</feature>
<dbReference type="PROSITE" id="PS50171">
    <property type="entry name" value="ZF_MATRIN"/>
    <property type="match status" value="1"/>
</dbReference>
<keyword evidence="11" id="KW-1185">Reference proteome</keyword>